<dbReference type="Proteomes" id="UP000054011">
    <property type="component" value="Unassembled WGS sequence"/>
</dbReference>
<dbReference type="Gene3D" id="3.40.710.10">
    <property type="entry name" value="DD-peptidase/beta-lactamase superfamily"/>
    <property type="match status" value="1"/>
</dbReference>
<dbReference type="PANTHER" id="PTHR46825">
    <property type="entry name" value="D-ALANYL-D-ALANINE-CARBOXYPEPTIDASE/ENDOPEPTIDASE AMPH"/>
    <property type="match status" value="1"/>
</dbReference>
<proteinExistence type="predicted"/>
<evidence type="ECO:0000259" key="2">
    <source>
        <dbReference type="Pfam" id="PF00144"/>
    </source>
</evidence>
<gene>
    <name evidence="3" type="ORF">ATE80_17320</name>
</gene>
<feature type="chain" id="PRO_5038988972" evidence="1">
    <location>
        <begin position="23"/>
        <end position="356"/>
    </location>
</feature>
<dbReference type="EMBL" id="LNSV01000043">
    <property type="protein sequence ID" value="KUH37567.1"/>
    <property type="molecule type" value="Genomic_DNA"/>
</dbReference>
<dbReference type="STRING" id="936756.ATE80_17320"/>
<organism evidence="3 4">
    <name type="scientific">Streptomyces kanasensis</name>
    <dbReference type="NCBI Taxonomy" id="936756"/>
    <lineage>
        <taxon>Bacteria</taxon>
        <taxon>Bacillati</taxon>
        <taxon>Actinomycetota</taxon>
        <taxon>Actinomycetes</taxon>
        <taxon>Kitasatosporales</taxon>
        <taxon>Streptomycetaceae</taxon>
        <taxon>Streptomyces</taxon>
    </lineage>
</organism>
<dbReference type="OrthoDB" id="5177574at2"/>
<dbReference type="SUPFAM" id="SSF56601">
    <property type="entry name" value="beta-lactamase/transpeptidase-like"/>
    <property type="match status" value="1"/>
</dbReference>
<dbReference type="RefSeq" id="WP_058943119.1">
    <property type="nucleotide sequence ID" value="NZ_LNSV01000043.1"/>
</dbReference>
<name>A0A117IVX6_9ACTN</name>
<accession>A0A117IVX6</accession>
<feature type="domain" description="Beta-lactamase-related" evidence="2">
    <location>
        <begin position="39"/>
        <end position="318"/>
    </location>
</feature>
<sequence>MAKSRTSLVVPLVLAICGLSVGDPAGKPSPALVMLVTAGGAPAAGLLAQTAGTTRFETTGPAVGEADHFRAGSVTKTFVATVVLQLAAEGRLSLDDPPAAYAPGLLPPPLDHRITLRHLLTHTSGLPDLAPPIRPTTPSGAVRAALARRPPRAPGAFSYANTNYVVLGEVIAGATGRSYAVEAHRRIISRLRLTGTSFPGTRTSLPEPHGRGYDSAGRDVTALDPRAAGAAGELVSTLADLNRFYAALLGGRLLPRASLRTLLDTAPAGGRYGAGLSPTRLPCGVTVWGHNGRIPGSYVRAAATADGRHVVTFRANTDTLAPHAPSSRATGSALERSLLAAEFCGPGPTGPARPPA</sequence>
<feature type="signal peptide" evidence="1">
    <location>
        <begin position="1"/>
        <end position="22"/>
    </location>
</feature>
<evidence type="ECO:0000256" key="1">
    <source>
        <dbReference type="SAM" id="SignalP"/>
    </source>
</evidence>
<reference evidence="3 4" key="1">
    <citation type="submission" date="2015-11" db="EMBL/GenBank/DDBJ databases">
        <title>Genome-wide analysis reveals the secondary metabolome in Streptomyces kanasensis ZX01.</title>
        <authorList>
            <person name="Zhang G."/>
            <person name="Han L."/>
            <person name="Feng J."/>
            <person name="Zhang X."/>
        </authorList>
    </citation>
    <scope>NUCLEOTIDE SEQUENCE [LARGE SCALE GENOMIC DNA]</scope>
    <source>
        <strain evidence="3 4">ZX01</strain>
    </source>
</reference>
<dbReference type="InterPro" id="IPR001466">
    <property type="entry name" value="Beta-lactam-related"/>
</dbReference>
<keyword evidence="1" id="KW-0732">Signal</keyword>
<keyword evidence="3" id="KW-0378">Hydrolase</keyword>
<protein>
    <submittedName>
        <fullName evidence="3">Serine hydrolase</fullName>
    </submittedName>
</protein>
<dbReference type="InterPro" id="IPR050491">
    <property type="entry name" value="AmpC-like"/>
</dbReference>
<evidence type="ECO:0000313" key="4">
    <source>
        <dbReference type="Proteomes" id="UP000054011"/>
    </source>
</evidence>
<dbReference type="PANTHER" id="PTHR46825:SF7">
    <property type="entry name" value="D-ALANYL-D-ALANINE CARBOXYPEPTIDASE"/>
    <property type="match status" value="1"/>
</dbReference>
<dbReference type="InterPro" id="IPR012338">
    <property type="entry name" value="Beta-lactam/transpept-like"/>
</dbReference>
<keyword evidence="4" id="KW-1185">Reference proteome</keyword>
<evidence type="ECO:0000313" key="3">
    <source>
        <dbReference type="EMBL" id="KUH37567.1"/>
    </source>
</evidence>
<dbReference type="GO" id="GO:0016787">
    <property type="term" value="F:hydrolase activity"/>
    <property type="evidence" value="ECO:0007669"/>
    <property type="project" value="UniProtKB-KW"/>
</dbReference>
<dbReference type="Pfam" id="PF00144">
    <property type="entry name" value="Beta-lactamase"/>
    <property type="match status" value="1"/>
</dbReference>
<comment type="caution">
    <text evidence="3">The sequence shown here is derived from an EMBL/GenBank/DDBJ whole genome shotgun (WGS) entry which is preliminary data.</text>
</comment>
<dbReference type="AlphaFoldDB" id="A0A117IVX6"/>